<dbReference type="RefSeq" id="WP_012936573.1">
    <property type="nucleotide sequence ID" value="NC_013739.1"/>
</dbReference>
<dbReference type="STRING" id="469383.Cwoe_5113"/>
<dbReference type="InterPro" id="IPR013563">
    <property type="entry name" value="Oligopep_ABC_C"/>
</dbReference>
<dbReference type="AlphaFoldDB" id="D3FDD0"/>
<dbReference type="InterPro" id="IPR003439">
    <property type="entry name" value="ABC_transporter-like_ATP-bd"/>
</dbReference>
<dbReference type="Pfam" id="PF00005">
    <property type="entry name" value="ABC_tran"/>
    <property type="match status" value="1"/>
</dbReference>
<dbReference type="InterPro" id="IPR017871">
    <property type="entry name" value="ABC_transporter-like_CS"/>
</dbReference>
<dbReference type="HOGENOM" id="CLU_000604_1_23_11"/>
<keyword evidence="4" id="KW-1003">Cell membrane</keyword>
<protein>
    <submittedName>
        <fullName evidence="9">Oligopeptide/dipeptide ABC transporter, ATPase subunit</fullName>
    </submittedName>
</protein>
<keyword evidence="3" id="KW-0813">Transport</keyword>
<dbReference type="Proteomes" id="UP000008229">
    <property type="component" value="Chromosome"/>
</dbReference>
<keyword evidence="5" id="KW-0547">Nucleotide-binding</keyword>
<dbReference type="PANTHER" id="PTHR43297">
    <property type="entry name" value="OLIGOPEPTIDE TRANSPORT ATP-BINDING PROTEIN APPD"/>
    <property type="match status" value="1"/>
</dbReference>
<dbReference type="FunFam" id="3.40.50.300:FF:000016">
    <property type="entry name" value="Oligopeptide ABC transporter ATP-binding component"/>
    <property type="match status" value="1"/>
</dbReference>
<evidence type="ECO:0000256" key="6">
    <source>
        <dbReference type="ARBA" id="ARBA00022840"/>
    </source>
</evidence>
<dbReference type="Gene3D" id="3.40.50.300">
    <property type="entry name" value="P-loop containing nucleotide triphosphate hydrolases"/>
    <property type="match status" value="1"/>
</dbReference>
<dbReference type="GO" id="GO:0005524">
    <property type="term" value="F:ATP binding"/>
    <property type="evidence" value="ECO:0007669"/>
    <property type="project" value="UniProtKB-KW"/>
</dbReference>
<keyword evidence="6" id="KW-0067">ATP-binding</keyword>
<evidence type="ECO:0000256" key="7">
    <source>
        <dbReference type="ARBA" id="ARBA00023136"/>
    </source>
</evidence>
<dbReference type="GO" id="GO:0005886">
    <property type="term" value="C:plasma membrane"/>
    <property type="evidence" value="ECO:0007669"/>
    <property type="project" value="UniProtKB-SubCell"/>
</dbReference>
<accession>D3FDD0</accession>
<evidence type="ECO:0000256" key="3">
    <source>
        <dbReference type="ARBA" id="ARBA00022448"/>
    </source>
</evidence>
<feature type="domain" description="ABC transporter" evidence="8">
    <location>
        <begin position="7"/>
        <end position="258"/>
    </location>
</feature>
<comment type="subcellular location">
    <subcellularLocation>
        <location evidence="1">Cell membrane</location>
        <topology evidence="1">Peripheral membrane protein</topology>
    </subcellularLocation>
</comment>
<dbReference type="PROSITE" id="PS50893">
    <property type="entry name" value="ABC_TRANSPORTER_2"/>
    <property type="match status" value="1"/>
</dbReference>
<sequence length="333" mass="35514">MSERPVLDVRDLVLGTAPAHGAAVPIVRGVSLSLEPGARVALVGESGCGKSLTALALMGLLPRGVRALSGSIRLEEAELVGASERTLRALRGDRVAMIYQNPLTSLSPVHTIGRQLIDALRAHQRIDRRAARERAAELLDEVGIPRAATRLDDHPHQFSGGMRQRVMIAMALVGEPRVLIADECTTALDVTTQARVLETLVALAQRRGTALLFITHDLALASATCEQVRVMYAGRIVERAPAGPFFGGPRHPYAEMLLGAICDLDVELGRPLTTIAGQPPAPAAIPRGCAFQDRCPAVLERCRAVAPPDVALGGEQQWTVECHLHAPDVEAVA</sequence>
<evidence type="ECO:0000256" key="2">
    <source>
        <dbReference type="ARBA" id="ARBA00005417"/>
    </source>
</evidence>
<dbReference type="InterPro" id="IPR003593">
    <property type="entry name" value="AAA+_ATPase"/>
</dbReference>
<evidence type="ECO:0000256" key="1">
    <source>
        <dbReference type="ARBA" id="ARBA00004202"/>
    </source>
</evidence>
<dbReference type="PROSITE" id="PS00211">
    <property type="entry name" value="ABC_TRANSPORTER_1"/>
    <property type="match status" value="1"/>
</dbReference>
<name>D3FDD0_CONWI</name>
<dbReference type="Pfam" id="PF08352">
    <property type="entry name" value="oligo_HPY"/>
    <property type="match status" value="1"/>
</dbReference>
<keyword evidence="10" id="KW-1185">Reference proteome</keyword>
<dbReference type="KEGG" id="cwo:Cwoe_5113"/>
<evidence type="ECO:0000256" key="5">
    <source>
        <dbReference type="ARBA" id="ARBA00022741"/>
    </source>
</evidence>
<dbReference type="SMART" id="SM00382">
    <property type="entry name" value="AAA"/>
    <property type="match status" value="1"/>
</dbReference>
<dbReference type="GO" id="GO:0015833">
    <property type="term" value="P:peptide transport"/>
    <property type="evidence" value="ECO:0007669"/>
    <property type="project" value="InterPro"/>
</dbReference>
<organism evidence="9 10">
    <name type="scientific">Conexibacter woesei (strain DSM 14684 / CCUG 47730 / CIP 108061 / JCM 11494 / NBRC 100937 / ID131577)</name>
    <dbReference type="NCBI Taxonomy" id="469383"/>
    <lineage>
        <taxon>Bacteria</taxon>
        <taxon>Bacillati</taxon>
        <taxon>Actinomycetota</taxon>
        <taxon>Thermoleophilia</taxon>
        <taxon>Solirubrobacterales</taxon>
        <taxon>Conexibacteraceae</taxon>
        <taxon>Conexibacter</taxon>
    </lineage>
</organism>
<comment type="similarity">
    <text evidence="2">Belongs to the ABC transporter superfamily.</text>
</comment>
<dbReference type="SUPFAM" id="SSF52540">
    <property type="entry name" value="P-loop containing nucleoside triphosphate hydrolases"/>
    <property type="match status" value="1"/>
</dbReference>
<dbReference type="eggNOG" id="COG0444">
    <property type="taxonomic scope" value="Bacteria"/>
</dbReference>
<dbReference type="CDD" id="cd03257">
    <property type="entry name" value="ABC_NikE_OppD_transporters"/>
    <property type="match status" value="1"/>
</dbReference>
<dbReference type="OrthoDB" id="8481147at2"/>
<evidence type="ECO:0000256" key="4">
    <source>
        <dbReference type="ARBA" id="ARBA00022475"/>
    </source>
</evidence>
<keyword evidence="7" id="KW-0472">Membrane</keyword>
<proteinExistence type="inferred from homology"/>
<dbReference type="InterPro" id="IPR027417">
    <property type="entry name" value="P-loop_NTPase"/>
</dbReference>
<gene>
    <name evidence="9" type="ordered locus">Cwoe_5113</name>
</gene>
<dbReference type="NCBIfam" id="TIGR01727">
    <property type="entry name" value="oligo_HPY"/>
    <property type="match status" value="1"/>
</dbReference>
<dbReference type="EMBL" id="CP001854">
    <property type="protein sequence ID" value="ADB53522.1"/>
    <property type="molecule type" value="Genomic_DNA"/>
</dbReference>
<dbReference type="PANTHER" id="PTHR43297:SF2">
    <property type="entry name" value="DIPEPTIDE TRANSPORT ATP-BINDING PROTEIN DPPD"/>
    <property type="match status" value="1"/>
</dbReference>
<evidence type="ECO:0000313" key="10">
    <source>
        <dbReference type="Proteomes" id="UP000008229"/>
    </source>
</evidence>
<reference evidence="9 10" key="1">
    <citation type="journal article" date="2010" name="Stand. Genomic Sci.">
        <title>Complete genome sequence of Conexibacter woesei type strain (ID131577).</title>
        <authorList>
            <person name="Pukall R."/>
            <person name="Lapidus A."/>
            <person name="Glavina Del Rio T."/>
            <person name="Copeland A."/>
            <person name="Tice H."/>
            <person name="Cheng J.-F."/>
            <person name="Lucas S."/>
            <person name="Chen F."/>
            <person name="Nolan M."/>
            <person name="Bruce D."/>
            <person name="Goodwin L."/>
            <person name="Pitluck S."/>
            <person name="Mavromatis K."/>
            <person name="Ivanova N."/>
            <person name="Ovchinnikova G."/>
            <person name="Pati A."/>
            <person name="Chen A."/>
            <person name="Palaniappan K."/>
            <person name="Land M."/>
            <person name="Hauser L."/>
            <person name="Chang Y.-J."/>
            <person name="Jeffries C.D."/>
            <person name="Chain P."/>
            <person name="Meincke L."/>
            <person name="Sims D."/>
            <person name="Brettin T."/>
            <person name="Detter J.C."/>
            <person name="Rohde M."/>
            <person name="Goeker M."/>
            <person name="Bristow J."/>
            <person name="Eisen J.A."/>
            <person name="Markowitz V."/>
            <person name="Kyrpides N.C."/>
            <person name="Klenk H.-P."/>
            <person name="Hugenholtz P."/>
        </authorList>
    </citation>
    <scope>NUCLEOTIDE SEQUENCE [LARGE SCALE GENOMIC DNA]</scope>
    <source>
        <strain evidence="10">DSM 14684 / CIP 108061 / JCM 11494 / NBRC 100937 / ID131577</strain>
    </source>
</reference>
<reference evidence="10" key="2">
    <citation type="submission" date="2010-01" db="EMBL/GenBank/DDBJ databases">
        <title>The complete genome of Conexibacter woesei DSM 14684.</title>
        <authorList>
            <consortium name="US DOE Joint Genome Institute (JGI-PGF)"/>
            <person name="Lucas S."/>
            <person name="Copeland A."/>
            <person name="Lapidus A."/>
            <person name="Glavina del Rio T."/>
            <person name="Dalin E."/>
            <person name="Tice H."/>
            <person name="Bruce D."/>
            <person name="Goodwin L."/>
            <person name="Pitluck S."/>
            <person name="Kyrpides N."/>
            <person name="Mavromatis K."/>
            <person name="Ivanova N."/>
            <person name="Mikhailova N."/>
            <person name="Chertkov O."/>
            <person name="Brettin T."/>
            <person name="Detter J.C."/>
            <person name="Han C."/>
            <person name="Larimer F."/>
            <person name="Land M."/>
            <person name="Hauser L."/>
            <person name="Markowitz V."/>
            <person name="Cheng J.-F."/>
            <person name="Hugenholtz P."/>
            <person name="Woyke T."/>
            <person name="Wu D."/>
            <person name="Pukall R."/>
            <person name="Steenblock K."/>
            <person name="Schneider S."/>
            <person name="Klenk H.-P."/>
            <person name="Eisen J.A."/>
        </authorList>
    </citation>
    <scope>NUCLEOTIDE SEQUENCE [LARGE SCALE GENOMIC DNA]</scope>
    <source>
        <strain evidence="10">DSM 14684 / CIP 108061 / JCM 11494 / NBRC 100937 / ID131577</strain>
    </source>
</reference>
<dbReference type="InterPro" id="IPR050388">
    <property type="entry name" value="ABC_Ni/Peptide_Import"/>
</dbReference>
<evidence type="ECO:0000259" key="8">
    <source>
        <dbReference type="PROSITE" id="PS50893"/>
    </source>
</evidence>
<evidence type="ECO:0000313" key="9">
    <source>
        <dbReference type="EMBL" id="ADB53522.1"/>
    </source>
</evidence>
<dbReference type="GO" id="GO:0016887">
    <property type="term" value="F:ATP hydrolysis activity"/>
    <property type="evidence" value="ECO:0007669"/>
    <property type="project" value="InterPro"/>
</dbReference>